<comment type="function">
    <text evidence="1">Part of the binding-protein-dependent transport system for glutamine; probably responsible for the translocation of the substrate across the membrane.</text>
</comment>
<evidence type="ECO:0000256" key="9">
    <source>
        <dbReference type="ARBA" id="ARBA00022970"/>
    </source>
</evidence>
<evidence type="ECO:0000256" key="12">
    <source>
        <dbReference type="RuleBase" id="RU363032"/>
    </source>
</evidence>
<proteinExistence type="inferred from homology"/>
<keyword evidence="10 12" id="KW-1133">Transmembrane helix</keyword>
<organism evidence="14 15">
    <name type="scientific">Salmonella enterica subsp. enterica serovar Montevideo str. S5-403</name>
    <dbReference type="NCBI Taxonomy" id="913242"/>
    <lineage>
        <taxon>Bacteria</taxon>
        <taxon>Pseudomonadati</taxon>
        <taxon>Pseudomonadota</taxon>
        <taxon>Gammaproteobacteria</taxon>
        <taxon>Enterobacterales</taxon>
        <taxon>Enterobacteriaceae</taxon>
        <taxon>Salmonella</taxon>
    </lineage>
</organism>
<dbReference type="EMBL" id="AFCS01000395">
    <property type="protein sequence ID" value="EHC80641.1"/>
    <property type="molecule type" value="Genomic_DNA"/>
</dbReference>
<keyword evidence="6" id="KW-1003">Cell membrane</keyword>
<dbReference type="InterPro" id="IPR000515">
    <property type="entry name" value="MetI-like"/>
</dbReference>
<evidence type="ECO:0000256" key="7">
    <source>
        <dbReference type="ARBA" id="ARBA00022519"/>
    </source>
</evidence>
<dbReference type="PANTHER" id="PTHR30614:SF0">
    <property type="entry name" value="L-CYSTINE TRANSPORT SYSTEM PERMEASE PROTEIN TCYL"/>
    <property type="match status" value="1"/>
</dbReference>
<gene>
    <name evidence="14" type="ORF">LTSEMON_1571</name>
</gene>
<feature type="transmembrane region" description="Helical" evidence="12">
    <location>
        <begin position="197"/>
        <end position="217"/>
    </location>
</feature>
<evidence type="ECO:0000313" key="14">
    <source>
        <dbReference type="EMBL" id="EHC80641.1"/>
    </source>
</evidence>
<dbReference type="CDD" id="cd06261">
    <property type="entry name" value="TM_PBP2"/>
    <property type="match status" value="1"/>
</dbReference>
<dbReference type="InterPro" id="IPR043429">
    <property type="entry name" value="ArtM/GltK/GlnP/TcyL/YhdX-like"/>
</dbReference>
<comment type="subcellular location">
    <subcellularLocation>
        <location evidence="2">Cell inner membrane</location>
        <topology evidence="2">Multi-pass membrane protein</topology>
    </subcellularLocation>
    <subcellularLocation>
        <location evidence="12">Cell membrane</location>
        <topology evidence="12">Multi-pass membrane protein</topology>
    </subcellularLocation>
</comment>
<keyword evidence="8 12" id="KW-0812">Transmembrane</keyword>
<evidence type="ECO:0000256" key="11">
    <source>
        <dbReference type="ARBA" id="ARBA00023136"/>
    </source>
</evidence>
<dbReference type="Proteomes" id="UP000003221">
    <property type="component" value="Unassembled WGS sequence"/>
</dbReference>
<dbReference type="Pfam" id="PF00528">
    <property type="entry name" value="BPD_transp_1"/>
    <property type="match status" value="2"/>
</dbReference>
<sequence length="233" mass="26150">MQESIQLVIESLPYLLKGAVFTLQLSIGGMFFGLLLGFVLALMRMSPLWPVRWLARFYISIFRGTPLIAQLFMIYYGLPQFGIELDPIPAAMIGLSLNTAAYTSETLRAAISAIDKGQWEAAASIGMTPWQTLRRAISTPWQTLRRAILPQAARVALPPLSNSFISLVKDTSLAATIQVPELFRQAQLITSRTLEVFTMYLAASLIYWVMATVLSALQNYFENQLNRQEREPK</sequence>
<evidence type="ECO:0000256" key="6">
    <source>
        <dbReference type="ARBA" id="ARBA00022475"/>
    </source>
</evidence>
<protein>
    <recommendedName>
        <fullName evidence="4">Putative glutamine transport system permease protein GlnP</fullName>
    </recommendedName>
</protein>
<evidence type="ECO:0000259" key="13">
    <source>
        <dbReference type="PROSITE" id="PS50928"/>
    </source>
</evidence>
<keyword evidence="5 12" id="KW-0813">Transport</keyword>
<evidence type="ECO:0000256" key="1">
    <source>
        <dbReference type="ARBA" id="ARBA00003159"/>
    </source>
</evidence>
<dbReference type="InterPro" id="IPR010065">
    <property type="entry name" value="AA_ABC_transptr_permease_3TM"/>
</dbReference>
<evidence type="ECO:0000256" key="3">
    <source>
        <dbReference type="ARBA" id="ARBA00010072"/>
    </source>
</evidence>
<dbReference type="PROSITE" id="PS50928">
    <property type="entry name" value="ABC_TM1"/>
    <property type="match status" value="1"/>
</dbReference>
<comment type="similarity">
    <text evidence="3">Belongs to the binding-protein-dependent transport system permease family. HisMQ subfamily.</text>
</comment>
<feature type="transmembrane region" description="Helical" evidence="12">
    <location>
        <begin position="55"/>
        <end position="78"/>
    </location>
</feature>
<evidence type="ECO:0000256" key="4">
    <source>
        <dbReference type="ARBA" id="ARBA00016506"/>
    </source>
</evidence>
<comment type="caution">
    <text evidence="14">The sequence shown here is derived from an EMBL/GenBank/DDBJ whole genome shotgun (WGS) entry which is preliminary data.</text>
</comment>
<reference evidence="14 15" key="1">
    <citation type="journal article" date="2011" name="BMC Genomics">
        <title>Genome sequencing reveals diversification of virulence factor content and possible host adaptation in distinct subpopulations of Salmonella enterica.</title>
        <authorList>
            <person name="den Bakker H.C."/>
            <person name="Moreno Switt A.I."/>
            <person name="Govoni G."/>
            <person name="Cummings C.A."/>
            <person name="Ranieri M.L."/>
            <person name="Degoricija L."/>
            <person name="Hoelzer K."/>
            <person name="Rodriguez-Rivera L.D."/>
            <person name="Brown S."/>
            <person name="Bolchacova E."/>
            <person name="Furtado M.R."/>
            <person name="Wiedmann M."/>
        </authorList>
    </citation>
    <scope>NUCLEOTIDE SEQUENCE [LARGE SCALE GENOMIC DNA]</scope>
    <source>
        <strain evidence="14 15">S5-403</strain>
    </source>
</reference>
<dbReference type="GO" id="GO:0015184">
    <property type="term" value="F:L-cystine transmembrane transporter activity"/>
    <property type="evidence" value="ECO:0007669"/>
    <property type="project" value="TreeGrafter"/>
</dbReference>
<keyword evidence="7" id="KW-0997">Cell inner membrane</keyword>
<evidence type="ECO:0000256" key="8">
    <source>
        <dbReference type="ARBA" id="ARBA00022692"/>
    </source>
</evidence>
<keyword evidence="9" id="KW-0029">Amino-acid transport</keyword>
<keyword evidence="11 12" id="KW-0472">Membrane</keyword>
<evidence type="ECO:0000256" key="2">
    <source>
        <dbReference type="ARBA" id="ARBA00004429"/>
    </source>
</evidence>
<dbReference type="FunFam" id="1.10.3720.10:FF:000033">
    <property type="entry name" value="Polar amino acid ABC transporter permease"/>
    <property type="match status" value="1"/>
</dbReference>
<dbReference type="PANTHER" id="PTHR30614">
    <property type="entry name" value="MEMBRANE COMPONENT OF AMINO ACID ABC TRANSPORTER"/>
    <property type="match status" value="1"/>
</dbReference>
<name>G5Q161_SALMO</name>
<dbReference type="InterPro" id="IPR035906">
    <property type="entry name" value="MetI-like_sf"/>
</dbReference>
<evidence type="ECO:0000256" key="5">
    <source>
        <dbReference type="ARBA" id="ARBA00022448"/>
    </source>
</evidence>
<feature type="transmembrane region" description="Helical" evidence="12">
    <location>
        <begin position="20"/>
        <end position="43"/>
    </location>
</feature>
<dbReference type="GO" id="GO:0043190">
    <property type="term" value="C:ATP-binding cassette (ABC) transporter complex"/>
    <property type="evidence" value="ECO:0007669"/>
    <property type="project" value="InterPro"/>
</dbReference>
<dbReference type="AlphaFoldDB" id="G5Q161"/>
<feature type="domain" description="ABC transmembrane type-1" evidence="13">
    <location>
        <begin position="19"/>
        <end position="218"/>
    </location>
</feature>
<dbReference type="Gene3D" id="1.10.3720.10">
    <property type="entry name" value="MetI-like"/>
    <property type="match status" value="2"/>
</dbReference>
<accession>G5Q161</accession>
<evidence type="ECO:0000313" key="15">
    <source>
        <dbReference type="Proteomes" id="UP000003221"/>
    </source>
</evidence>
<dbReference type="SUPFAM" id="SSF161098">
    <property type="entry name" value="MetI-like"/>
    <property type="match status" value="2"/>
</dbReference>
<dbReference type="PATRIC" id="fig|913242.3.peg.1407"/>
<evidence type="ECO:0000256" key="10">
    <source>
        <dbReference type="ARBA" id="ARBA00022989"/>
    </source>
</evidence>
<dbReference type="NCBIfam" id="TIGR01726">
    <property type="entry name" value="HEQRo_perm_3TM"/>
    <property type="match status" value="1"/>
</dbReference>